<proteinExistence type="inferred from homology"/>
<feature type="binding site" evidence="7">
    <location>
        <begin position="226"/>
        <end position="232"/>
    </location>
    <ligand>
        <name>substrate</name>
    </ligand>
</feature>
<dbReference type="InterPro" id="IPR027417">
    <property type="entry name" value="P-loop_NTPase"/>
</dbReference>
<organism evidence="8 9">
    <name type="scientific">Methanosuratincola subterraneus</name>
    <dbReference type="NCBI Taxonomy" id="2593994"/>
    <lineage>
        <taxon>Archaea</taxon>
        <taxon>Thermoproteota</taxon>
        <taxon>Methanosuratincolia</taxon>
        <taxon>Candidatus Methanomethylicales</taxon>
        <taxon>Candidatus Methanomethylicaceae</taxon>
        <taxon>Candidatus Methanosuratincola (ex Vanwonterghem et al. 2016)</taxon>
    </lineage>
</organism>
<dbReference type="AlphaFoldDB" id="A0A444L8P5"/>
<dbReference type="NCBIfam" id="NF003295">
    <property type="entry name" value="PRK04293.1"/>
    <property type="match status" value="1"/>
</dbReference>
<feature type="binding site" evidence="7">
    <location>
        <position position="232"/>
    </location>
    <ligand>
        <name>GTP</name>
        <dbReference type="ChEBI" id="CHEBI:37565"/>
    </ligand>
</feature>
<feature type="active site" description="Proton donor" evidence="7">
    <location>
        <position position="20"/>
    </location>
</feature>
<keyword evidence="2 7" id="KW-0479">Metal-binding</keyword>
<protein>
    <recommendedName>
        <fullName evidence="7">Adenylosuccinate synthetase</fullName>
        <shortName evidence="7">AMPSase</shortName>
        <shortName evidence="7">AdSS</shortName>
        <ecNumber evidence="7">6.3.4.4</ecNumber>
    </recommendedName>
    <alternativeName>
        <fullName evidence="7">IMP--aspartate ligase</fullName>
    </alternativeName>
</protein>
<feature type="binding site" evidence="7">
    <location>
        <position position="19"/>
    </location>
    <ligand>
        <name>Mg(2+)</name>
        <dbReference type="ChEBI" id="CHEBI:18420"/>
    </ligand>
</feature>
<comment type="function">
    <text evidence="7">Plays an important role in the de novo pathway of purine nucleotide biosynthesis. Catalyzes the first committed step in the biosynthesis of AMP from IMP.</text>
</comment>
<dbReference type="InterPro" id="IPR042111">
    <property type="entry name" value="Adenylosuccinate_synth_dom3"/>
</dbReference>
<dbReference type="InterPro" id="IPR042109">
    <property type="entry name" value="Adenylosuccinate_synth_dom1"/>
</dbReference>
<reference evidence="8 9" key="1">
    <citation type="submission" date="2018-12" db="EMBL/GenBank/DDBJ databases">
        <title>The complete genome of the methanogenic archaea of the candidate phylum Verstraetearchaeota, obtained from the metagenome of underground thermal water.</title>
        <authorList>
            <person name="Kadnikov V.V."/>
            <person name="Mardanov A.V."/>
            <person name="Beletsky A.V."/>
            <person name="Karnachuk O.V."/>
            <person name="Ravin N.V."/>
        </authorList>
    </citation>
    <scope>NUCLEOTIDE SEQUENCE [LARGE SCALE GENOMIC DNA]</scope>
    <source>
        <strain evidence="8">Ch88</strain>
    </source>
</reference>
<evidence type="ECO:0000256" key="7">
    <source>
        <dbReference type="HAMAP-Rule" id="MF_00011"/>
    </source>
</evidence>
<feature type="binding site" evidence="7">
    <location>
        <begin position="298"/>
        <end position="300"/>
    </location>
    <ligand>
        <name>GTP</name>
        <dbReference type="ChEBI" id="CHEBI:37565"/>
    </ligand>
</feature>
<comment type="subcellular location">
    <subcellularLocation>
        <location evidence="7">Cytoplasm</location>
    </subcellularLocation>
</comment>
<sequence>MGFKDNYALAVRTGSINAGHTIVEGGKEVKLRIIPCAYVNRRTRLLIAAGALYSIETLKKEIAITGAEGRLGVDRNSGVILPEHIERERKDEFLMKKVGSTGSGVGAAMVDRVLRTMRLARDFDELKPYLTDVEREVHDCAKSGGRVLLEGTQGLYLSLFHGDPPYVTSRDVSASAVCSEVGVGPKDVDDVVVVFKSYVTRVGGGPLEGEIPEDEAARRGWLEVATVTGRKRRAAPFNYALAERSLRINGGTQIALTKLDAIFPECRGARSYEGLPDRAKSFVKEIEQNLGVPVTIIGTGPGTEDIVDRRL</sequence>
<dbReference type="Proteomes" id="UP000288215">
    <property type="component" value="Unassembled WGS sequence"/>
</dbReference>
<evidence type="ECO:0000256" key="2">
    <source>
        <dbReference type="ARBA" id="ARBA00022723"/>
    </source>
</evidence>
<evidence type="ECO:0000313" key="9">
    <source>
        <dbReference type="Proteomes" id="UP000288215"/>
    </source>
</evidence>
<dbReference type="GO" id="GO:0005525">
    <property type="term" value="F:GTP binding"/>
    <property type="evidence" value="ECO:0007669"/>
    <property type="project" value="UniProtKB-UniRule"/>
</dbReference>
<feature type="binding site" description="in other chain" evidence="7">
    <location>
        <position position="153"/>
    </location>
    <ligand>
        <name>IMP</name>
        <dbReference type="ChEBI" id="CHEBI:58053"/>
        <note>ligand shared between dimeric partners</note>
    </ligand>
</feature>
<comment type="subunit">
    <text evidence="7">Homodimer.</text>
</comment>
<feature type="binding site" description="in other chain" evidence="7">
    <location>
        <position position="168"/>
    </location>
    <ligand>
        <name>IMP</name>
        <dbReference type="ChEBI" id="CHEBI:58053"/>
        <note>ligand shared between dimeric partners</note>
    </ligand>
</feature>
<dbReference type="PANTHER" id="PTHR11846">
    <property type="entry name" value="ADENYLOSUCCINATE SYNTHETASE"/>
    <property type="match status" value="1"/>
</dbReference>
<keyword evidence="5 7" id="KW-0460">Magnesium</keyword>
<feature type="binding site" evidence="7">
    <location>
        <position position="115"/>
    </location>
    <ligand>
        <name>IMP</name>
        <dbReference type="ChEBI" id="CHEBI:58053"/>
        <note>ligand shared between dimeric partners</note>
    </ligand>
</feature>
<dbReference type="HAMAP" id="MF_00011">
    <property type="entry name" value="Adenylosucc_synth"/>
    <property type="match status" value="1"/>
</dbReference>
<keyword evidence="6 7" id="KW-0342">GTP-binding</keyword>
<comment type="caution">
    <text evidence="7">Lacks conserved residue(s) required for the propagation of feature annotation.</text>
</comment>
<gene>
    <name evidence="7" type="primary">purA</name>
    <name evidence="8" type="ORF">Metus_0713</name>
</gene>
<dbReference type="GO" id="GO:0046040">
    <property type="term" value="P:IMP metabolic process"/>
    <property type="evidence" value="ECO:0007669"/>
    <property type="project" value="TreeGrafter"/>
</dbReference>
<dbReference type="Gene3D" id="3.90.170.10">
    <property type="entry name" value="Adenylosuccinate Synthetase, subunit A, domain 3"/>
    <property type="match status" value="2"/>
</dbReference>
<evidence type="ECO:0000256" key="3">
    <source>
        <dbReference type="ARBA" id="ARBA00022741"/>
    </source>
</evidence>
<dbReference type="UniPathway" id="UPA00075">
    <property type="reaction ID" value="UER00335"/>
</dbReference>
<dbReference type="Pfam" id="PF00709">
    <property type="entry name" value="Adenylsucc_synt"/>
    <property type="match status" value="3"/>
</dbReference>
<dbReference type="InterPro" id="IPR001114">
    <property type="entry name" value="Adenylosuccinate_synthetase"/>
</dbReference>
<feature type="binding site" description="in other chain" evidence="7">
    <location>
        <position position="101"/>
    </location>
    <ligand>
        <name>IMP</name>
        <dbReference type="ChEBI" id="CHEBI:58053"/>
        <note>ligand shared between dimeric partners</note>
    </ligand>
</feature>
<comment type="cofactor">
    <cofactor evidence="7">
        <name>Mg(2+)</name>
        <dbReference type="ChEBI" id="CHEBI:18420"/>
    </cofactor>
    <text evidence="7">Binds 1 Mg(2+) ion per subunit.</text>
</comment>
<comment type="similarity">
    <text evidence="7">Belongs to the adenylosuccinate synthetase family.</text>
</comment>
<dbReference type="SMART" id="SM00788">
    <property type="entry name" value="Adenylsucc_synt"/>
    <property type="match status" value="1"/>
</dbReference>
<feature type="binding site" evidence="7">
    <location>
        <begin position="258"/>
        <end position="260"/>
    </location>
    <ligand>
        <name>GTP</name>
        <dbReference type="ChEBI" id="CHEBI:37565"/>
    </ligand>
</feature>
<feature type="binding site" evidence="7">
    <location>
        <begin position="19"/>
        <end position="21"/>
    </location>
    <ligand>
        <name>GTP</name>
        <dbReference type="ChEBI" id="CHEBI:37565"/>
    </ligand>
</feature>
<name>A0A444L8P5_METS7</name>
<evidence type="ECO:0000256" key="5">
    <source>
        <dbReference type="ARBA" id="ARBA00022842"/>
    </source>
</evidence>
<evidence type="ECO:0000256" key="1">
    <source>
        <dbReference type="ARBA" id="ARBA00022598"/>
    </source>
</evidence>
<feature type="binding site" description="in other chain" evidence="7">
    <location>
        <begin position="17"/>
        <end position="20"/>
    </location>
    <ligand>
        <name>IMP</name>
        <dbReference type="ChEBI" id="CHEBI:58053"/>
        <note>ligand shared between dimeric partners</note>
    </ligand>
</feature>
<accession>A0A444L8P5</accession>
<evidence type="ECO:0000256" key="4">
    <source>
        <dbReference type="ARBA" id="ARBA00022755"/>
    </source>
</evidence>
<dbReference type="PANTHER" id="PTHR11846:SF0">
    <property type="entry name" value="ADENYLOSUCCINATE SYNTHETASE"/>
    <property type="match status" value="1"/>
</dbReference>
<keyword evidence="3 7" id="KW-0547">Nucleotide-binding</keyword>
<dbReference type="SUPFAM" id="SSF52540">
    <property type="entry name" value="P-loop containing nucleoside triphosphate hydrolases"/>
    <property type="match status" value="1"/>
</dbReference>
<comment type="caution">
    <text evidence="8">The sequence shown here is derived from an EMBL/GenBank/DDBJ whole genome shotgun (WGS) entry which is preliminary data.</text>
</comment>
<keyword evidence="7" id="KW-0963">Cytoplasm</keyword>
<dbReference type="EC" id="6.3.4.4" evidence="7"/>
<dbReference type="Gene3D" id="3.40.440.10">
    <property type="entry name" value="Adenylosuccinate Synthetase, subunit A, domain 1"/>
    <property type="match status" value="2"/>
</dbReference>
<evidence type="ECO:0000256" key="6">
    <source>
        <dbReference type="ARBA" id="ARBA00023134"/>
    </source>
</evidence>
<dbReference type="GO" id="GO:0005737">
    <property type="term" value="C:cytoplasm"/>
    <property type="evidence" value="ECO:0007669"/>
    <property type="project" value="UniProtKB-SubCell"/>
</dbReference>
<dbReference type="GO" id="GO:0000287">
    <property type="term" value="F:magnesium ion binding"/>
    <property type="evidence" value="ECO:0007669"/>
    <property type="project" value="UniProtKB-UniRule"/>
</dbReference>
<dbReference type="EMBL" id="RXGA01000002">
    <property type="protein sequence ID" value="RWX73934.1"/>
    <property type="molecule type" value="Genomic_DNA"/>
</dbReference>
<keyword evidence="4 7" id="KW-0658">Purine biosynthesis</keyword>
<dbReference type="GO" id="GO:0004019">
    <property type="term" value="F:adenylosuccinate synthase activity"/>
    <property type="evidence" value="ECO:0007669"/>
    <property type="project" value="UniProtKB-UniRule"/>
</dbReference>
<evidence type="ECO:0000313" key="8">
    <source>
        <dbReference type="EMBL" id="RWX73934.1"/>
    </source>
</evidence>
<comment type="pathway">
    <text evidence="7">Purine metabolism; AMP biosynthesis via de novo pathway; AMP from IMP: step 1/2.</text>
</comment>
<keyword evidence="1 7" id="KW-0436">Ligase</keyword>
<feature type="binding site" description="in other chain" evidence="7">
    <location>
        <position position="230"/>
    </location>
    <ligand>
        <name>IMP</name>
        <dbReference type="ChEBI" id="CHEBI:58053"/>
        <note>ligand shared between dimeric partners</note>
    </ligand>
</feature>
<comment type="catalytic activity">
    <reaction evidence="7">
        <text>IMP + L-aspartate + GTP = N(6)-(1,2-dicarboxyethyl)-AMP + GDP + phosphate + 2 H(+)</text>
        <dbReference type="Rhea" id="RHEA:15753"/>
        <dbReference type="ChEBI" id="CHEBI:15378"/>
        <dbReference type="ChEBI" id="CHEBI:29991"/>
        <dbReference type="ChEBI" id="CHEBI:37565"/>
        <dbReference type="ChEBI" id="CHEBI:43474"/>
        <dbReference type="ChEBI" id="CHEBI:57567"/>
        <dbReference type="ChEBI" id="CHEBI:58053"/>
        <dbReference type="ChEBI" id="CHEBI:58189"/>
        <dbReference type="EC" id="6.3.4.4"/>
    </reaction>
</comment>
<dbReference type="GO" id="GO:0044208">
    <property type="term" value="P:'de novo' AMP biosynthetic process"/>
    <property type="evidence" value="ECO:0007669"/>
    <property type="project" value="UniProtKB-UniRule"/>
</dbReference>